<dbReference type="RefSeq" id="WP_211856328.1">
    <property type="nucleotide sequence ID" value="NZ_JAAGBB010000060.1"/>
</dbReference>
<dbReference type="PROSITE" id="PS00922">
    <property type="entry name" value="TRANSGLYCOSYLASE"/>
    <property type="match status" value="1"/>
</dbReference>
<evidence type="ECO:0000256" key="2">
    <source>
        <dbReference type="ARBA" id="ARBA00009387"/>
    </source>
</evidence>
<evidence type="ECO:0000313" key="5">
    <source>
        <dbReference type="EMBL" id="MBR0668554.1"/>
    </source>
</evidence>
<dbReference type="EMBL" id="JAAGBB010000060">
    <property type="protein sequence ID" value="MBR0668554.1"/>
    <property type="molecule type" value="Genomic_DNA"/>
</dbReference>
<evidence type="ECO:0000256" key="1">
    <source>
        <dbReference type="ARBA" id="ARBA00007734"/>
    </source>
</evidence>
<dbReference type="SUPFAM" id="SSF53955">
    <property type="entry name" value="Lysozyme-like"/>
    <property type="match status" value="1"/>
</dbReference>
<dbReference type="InterPro" id="IPR008939">
    <property type="entry name" value="Lytic_TGlycosylase_superhlx_U"/>
</dbReference>
<feature type="non-terminal residue" evidence="5">
    <location>
        <position position="1"/>
    </location>
</feature>
<evidence type="ECO:0000313" key="6">
    <source>
        <dbReference type="Proteomes" id="UP001196870"/>
    </source>
</evidence>
<accession>A0ABS5F7M2</accession>
<sequence>RAAADARLAGSGDDIGAVLESARNLRRADRDLEAAAAWRAGERFQRDLSTEAQRAVWTERQVLARKLLRLGQDREAYRVAAEHGQSSVGEARQEAEFLAGFIALRRLNDPGAAQRHFARLAEGSRSVITRARAAYWEARALSVTGTADAVRARYQAAASLPAAFYGQLAALALGETTAQLSARIAGAPVPPATPDRAVAFAGRELTRAVVTLADLGDARRARIFLLRLEDLAADPVDQLLAARLAHAVGRPDHAIWVARRAGADGVMLLDDGWPAPYQANVSAPEAPIIYAITRQESNFDPEAVSSANARGLMQLLPSTATLVARRLGIPHATPMLTGDPQHNMRLGAAYIQQMLERFDGALPLAAAAYNAGPGRVDEWLGTYGDPRATVDVIDWIEQIPFAETRNYVQRVIENVVIYRARDPSLAAAPHPLARFLDRAP</sequence>
<name>A0ABS5F7M2_9PROT</name>
<comment type="caution">
    <text evidence="5">The sequence shown here is derived from an EMBL/GenBank/DDBJ whole genome shotgun (WGS) entry which is preliminary data.</text>
</comment>
<dbReference type="InterPro" id="IPR008258">
    <property type="entry name" value="Transglycosylase_SLT_dom_1"/>
</dbReference>
<dbReference type="CDD" id="cd13401">
    <property type="entry name" value="Slt70-like"/>
    <property type="match status" value="1"/>
</dbReference>
<dbReference type="Proteomes" id="UP001196870">
    <property type="component" value="Unassembled WGS sequence"/>
</dbReference>
<evidence type="ECO:0000259" key="4">
    <source>
        <dbReference type="Pfam" id="PF01464"/>
    </source>
</evidence>
<dbReference type="PANTHER" id="PTHR37423:SF2">
    <property type="entry name" value="MEMBRANE-BOUND LYTIC MUREIN TRANSGLYCOSYLASE C"/>
    <property type="match status" value="1"/>
</dbReference>
<dbReference type="InterPro" id="IPR023346">
    <property type="entry name" value="Lysozyme-like_dom_sf"/>
</dbReference>
<dbReference type="SUPFAM" id="SSF48435">
    <property type="entry name" value="Bacterial muramidases"/>
    <property type="match status" value="1"/>
</dbReference>
<proteinExistence type="inferred from homology"/>
<dbReference type="Gene3D" id="1.10.530.10">
    <property type="match status" value="1"/>
</dbReference>
<dbReference type="InterPro" id="IPR000189">
    <property type="entry name" value="Transglyc_AS"/>
</dbReference>
<evidence type="ECO:0000256" key="3">
    <source>
        <dbReference type="ARBA" id="ARBA00022729"/>
    </source>
</evidence>
<comment type="similarity">
    <text evidence="2">Belongs to the virb1 family.</text>
</comment>
<protein>
    <submittedName>
        <fullName evidence="5">Transglycosylase SLT domain-containing protein</fullName>
    </submittedName>
</protein>
<feature type="domain" description="Transglycosylase SLT" evidence="4">
    <location>
        <begin position="285"/>
        <end position="385"/>
    </location>
</feature>
<dbReference type="Gene3D" id="1.25.20.10">
    <property type="entry name" value="Bacterial muramidases"/>
    <property type="match status" value="1"/>
</dbReference>
<dbReference type="PANTHER" id="PTHR37423">
    <property type="entry name" value="SOLUBLE LYTIC MUREIN TRANSGLYCOSYLASE-RELATED"/>
    <property type="match status" value="1"/>
</dbReference>
<dbReference type="Pfam" id="PF01464">
    <property type="entry name" value="SLT"/>
    <property type="match status" value="1"/>
</dbReference>
<comment type="similarity">
    <text evidence="1">Belongs to the transglycosylase Slt family.</text>
</comment>
<gene>
    <name evidence="5" type="ORF">GXW71_29650</name>
</gene>
<reference evidence="6" key="1">
    <citation type="journal article" date="2021" name="Syst. Appl. Microbiol.">
        <title>Roseomonas hellenica sp. nov., isolated from roots of wild-growing Alkanna tinctoria.</title>
        <authorList>
            <person name="Rat A."/>
            <person name="Naranjo H.D."/>
            <person name="Lebbe L."/>
            <person name="Cnockaert M."/>
            <person name="Krigas N."/>
            <person name="Grigoriadou K."/>
            <person name="Maloupa E."/>
            <person name="Willems A."/>
        </authorList>
    </citation>
    <scope>NUCLEOTIDE SEQUENCE [LARGE SCALE GENOMIC DNA]</scope>
    <source>
        <strain evidence="6">LMG 31523</strain>
    </source>
</reference>
<keyword evidence="6" id="KW-1185">Reference proteome</keyword>
<organism evidence="5 6">
    <name type="scientific">Plastoroseomonas hellenica</name>
    <dbReference type="NCBI Taxonomy" id="2687306"/>
    <lineage>
        <taxon>Bacteria</taxon>
        <taxon>Pseudomonadati</taxon>
        <taxon>Pseudomonadota</taxon>
        <taxon>Alphaproteobacteria</taxon>
        <taxon>Acetobacterales</taxon>
        <taxon>Acetobacteraceae</taxon>
        <taxon>Plastoroseomonas</taxon>
    </lineage>
</organism>
<keyword evidence="3" id="KW-0732">Signal</keyword>